<accession>I4E7Z1</accession>
<dbReference type="AlphaFoldDB" id="I4E7Z1"/>
<organism evidence="1">
    <name type="scientific">Neisseria meningitidis alpha522</name>
    <dbReference type="NCBI Taxonomy" id="996307"/>
    <lineage>
        <taxon>Bacteria</taxon>
        <taxon>Pseudomonadati</taxon>
        <taxon>Pseudomonadota</taxon>
        <taxon>Betaproteobacteria</taxon>
        <taxon>Neisseriales</taxon>
        <taxon>Neisseriaceae</taxon>
        <taxon>Neisseria</taxon>
    </lineage>
</organism>
<reference evidence="1" key="1">
    <citation type="submission" date="2011-03" db="EMBL/GenBank/DDBJ databases">
        <title>Draft genome of Neisseria meningitidis strain alpha522.</title>
        <authorList>
            <person name="Schoen C."/>
            <person name="Blom J."/>
        </authorList>
    </citation>
    <scope>NUCLEOTIDE SEQUENCE</scope>
    <source>
        <strain evidence="1">Alpha522</strain>
    </source>
</reference>
<gene>
    <name evidence="1" type="ORF">NMALPHA522_1918</name>
</gene>
<dbReference type="EMBL" id="FR845715">
    <property type="protein sequence ID" value="CCA45459.1"/>
    <property type="molecule type" value="Genomic_DNA"/>
</dbReference>
<protein>
    <submittedName>
        <fullName evidence="1">Uncharacterized protein</fullName>
    </submittedName>
</protein>
<sequence>MGRLSCWERLPQLGKCRLPGPPPRGREWVSADFSVAGDLKGNLDLQLLFQVV</sequence>
<evidence type="ECO:0000313" key="1">
    <source>
        <dbReference type="EMBL" id="CCA45459.1"/>
    </source>
</evidence>
<name>I4E7Z1_NEIME</name>
<proteinExistence type="predicted"/>